<name>A0A0E0LA67_ORYPU</name>
<dbReference type="EnsemblPlants" id="OPUNC06G09610.1">
    <property type="protein sequence ID" value="OPUNC06G09610.1"/>
    <property type="gene ID" value="OPUNC06G09610"/>
</dbReference>
<dbReference type="HOGENOM" id="CLU_1819001_0_0_1"/>
<feature type="chain" id="PRO_5002365998" evidence="1">
    <location>
        <begin position="18"/>
        <end position="142"/>
    </location>
</feature>
<reference evidence="2" key="1">
    <citation type="submission" date="2015-04" db="UniProtKB">
        <authorList>
            <consortium name="EnsemblPlants"/>
        </authorList>
    </citation>
    <scope>IDENTIFICATION</scope>
</reference>
<dbReference type="AlphaFoldDB" id="A0A0E0LA67"/>
<dbReference type="Proteomes" id="UP000026962">
    <property type="component" value="Chromosome 6"/>
</dbReference>
<evidence type="ECO:0000313" key="2">
    <source>
        <dbReference type="EnsemblPlants" id="OPUNC06G09610.1"/>
    </source>
</evidence>
<protein>
    <submittedName>
        <fullName evidence="2">Uncharacterized protein</fullName>
    </submittedName>
</protein>
<keyword evidence="3" id="KW-1185">Reference proteome</keyword>
<reference evidence="2" key="2">
    <citation type="submission" date="2018-05" db="EMBL/GenBank/DDBJ databases">
        <title>OpunRS2 (Oryza punctata Reference Sequence Version 2).</title>
        <authorList>
            <person name="Zhang J."/>
            <person name="Kudrna D."/>
            <person name="Lee S."/>
            <person name="Talag J."/>
            <person name="Welchert J."/>
            <person name="Wing R.A."/>
        </authorList>
    </citation>
    <scope>NUCLEOTIDE SEQUENCE [LARGE SCALE GENOMIC DNA]</scope>
</reference>
<accession>A0A0E0LA67</accession>
<sequence length="142" mass="15938">MPLSLVFGCLLSNLVFADCRVDVKSVVDAEKKSLDEAFEKEAEVFRELRAEVVEREKNNQEQWEHFQHEVEAARAMRGDLIEVLKPMLPLLFPSLGKEGDIWAQVGRFLPEGSAAVRCLSEVTSISSTGHALAVVKSHYPWV</sequence>
<dbReference type="Gramene" id="OPUNC06G09610.1">
    <property type="protein sequence ID" value="OPUNC06G09610.1"/>
    <property type="gene ID" value="OPUNC06G09610"/>
</dbReference>
<evidence type="ECO:0000313" key="3">
    <source>
        <dbReference type="Proteomes" id="UP000026962"/>
    </source>
</evidence>
<evidence type="ECO:0000256" key="1">
    <source>
        <dbReference type="SAM" id="SignalP"/>
    </source>
</evidence>
<proteinExistence type="predicted"/>
<keyword evidence="1" id="KW-0732">Signal</keyword>
<feature type="signal peptide" evidence="1">
    <location>
        <begin position="1"/>
        <end position="17"/>
    </location>
</feature>
<organism evidence="2">
    <name type="scientific">Oryza punctata</name>
    <name type="common">Red rice</name>
    <dbReference type="NCBI Taxonomy" id="4537"/>
    <lineage>
        <taxon>Eukaryota</taxon>
        <taxon>Viridiplantae</taxon>
        <taxon>Streptophyta</taxon>
        <taxon>Embryophyta</taxon>
        <taxon>Tracheophyta</taxon>
        <taxon>Spermatophyta</taxon>
        <taxon>Magnoliopsida</taxon>
        <taxon>Liliopsida</taxon>
        <taxon>Poales</taxon>
        <taxon>Poaceae</taxon>
        <taxon>BOP clade</taxon>
        <taxon>Oryzoideae</taxon>
        <taxon>Oryzeae</taxon>
        <taxon>Oryzinae</taxon>
        <taxon>Oryza</taxon>
    </lineage>
</organism>